<keyword evidence="9" id="KW-0234">DNA repair</keyword>
<dbReference type="GO" id="GO:0006302">
    <property type="term" value="P:double-strand break repair"/>
    <property type="evidence" value="ECO:0007669"/>
    <property type="project" value="InterPro"/>
</dbReference>
<dbReference type="InterPro" id="IPR014017">
    <property type="entry name" value="DNA_helicase_UvrD-like_C"/>
</dbReference>
<dbReference type="Pfam" id="PF12705">
    <property type="entry name" value="PDDEXK_1"/>
    <property type="match status" value="1"/>
</dbReference>
<evidence type="ECO:0000259" key="10">
    <source>
        <dbReference type="PROSITE" id="PS51217"/>
    </source>
</evidence>
<sequence length="745" mass="84998">MDKYSRFVEAPIDSGLRIDLNANFRSRKEILAATNFIFEQIMSETVGDIAYDTKAALHAGAAYDDKVVPVELAIIEADAEDANDELTRKDQEAQYIVARITELMQANTTVYDTKTQTERPLTYRDIVIITRSMSWSNELVETFKEANIPLYAETAGGYFESLEVMVMLNTLKCIDNPYQDIALASVLRAPFIGLTENELAHIRLTDKNAPYYDALLQFVAQEQSGIAPQTARKLTIFLLNFDKWRQLSRRGSLADLIWQVYNDTNYYDMVGAMANGKQRQANLRALHDRALAYEKTSFRGLFRFLRFVDRMRLRGDDLSSARAIGAQEDVVRLMTIHSSKGLEFPVVFVSALGKQFNEQDLRQAYLFDQHFGLAVKAVDPEERISFESLPYVALREKKRLEIRAEEMRILYVAMTRAKERLILVGAVNNYEKSLATWCAAQSVSDTLLPTYMRADARTYLDWLVPALSRHAAFGLGEPGQLQHHSVWQLASVTLEAREQQDQEAHTRELDEVRYNQAKDIIATRFSQRYAHETSTIKRTKTSVTEQKRLRSLAEQEESYIPFNAPTTEAIAPRPQFMQQQQLTAGELGTAVHTIMQHVPQEGLHSTEQAEQFITYLYEKQLLTATEQKLVPPEWIAAFFATPLGAMFSNAKRIMREQPFTWRVVDKDGDAQILQGIIDVIVQDAAGDFYIIDYKTDNVMHDVEAVMRERHGEQLAIYAEALETILGITISAKYVYAMRTQQAIRM</sequence>
<evidence type="ECO:0000256" key="3">
    <source>
        <dbReference type="ARBA" id="ARBA00022763"/>
    </source>
</evidence>
<keyword evidence="7" id="KW-0067">ATP-binding</keyword>
<dbReference type="GO" id="GO:0033202">
    <property type="term" value="C:DNA helicase complex"/>
    <property type="evidence" value="ECO:0007669"/>
    <property type="project" value="TreeGrafter"/>
</dbReference>
<dbReference type="HOGENOM" id="CLU_001114_3_2_9"/>
<evidence type="ECO:0000256" key="6">
    <source>
        <dbReference type="ARBA" id="ARBA00022839"/>
    </source>
</evidence>
<dbReference type="AlphaFoldDB" id="A0A078MBX9"/>
<dbReference type="EMBL" id="LN483074">
    <property type="protein sequence ID" value="CEA02176.1"/>
    <property type="molecule type" value="Genomic_DNA"/>
</dbReference>
<evidence type="ECO:0000256" key="5">
    <source>
        <dbReference type="ARBA" id="ARBA00022806"/>
    </source>
</evidence>
<dbReference type="PATRIC" id="fig|1461583.4.peg.1119"/>
<evidence type="ECO:0000256" key="8">
    <source>
        <dbReference type="ARBA" id="ARBA00023125"/>
    </source>
</evidence>
<dbReference type="Pfam" id="PF13361">
    <property type="entry name" value="UvrD_C"/>
    <property type="match status" value="1"/>
</dbReference>
<dbReference type="GO" id="GO:0005524">
    <property type="term" value="F:ATP binding"/>
    <property type="evidence" value="ECO:0007669"/>
    <property type="project" value="UniProtKB-KW"/>
</dbReference>
<dbReference type="SUPFAM" id="SSF52540">
    <property type="entry name" value="P-loop containing nucleoside triphosphate hydrolases"/>
    <property type="match status" value="1"/>
</dbReference>
<feature type="domain" description="UvrD-like helicase C-terminal" evidence="10">
    <location>
        <begin position="39"/>
        <end position="341"/>
    </location>
</feature>
<dbReference type="InterPro" id="IPR011335">
    <property type="entry name" value="Restrct_endonuc-II-like"/>
</dbReference>
<keyword evidence="2" id="KW-0547">Nucleotide-binding</keyword>
<dbReference type="GO" id="GO:0043138">
    <property type="term" value="F:3'-5' DNA helicase activity"/>
    <property type="evidence" value="ECO:0007669"/>
    <property type="project" value="TreeGrafter"/>
</dbReference>
<dbReference type="InterPro" id="IPR038726">
    <property type="entry name" value="PDDEXK_AddAB-type"/>
</dbReference>
<keyword evidence="1" id="KW-0540">Nuclease</keyword>
<dbReference type="InterPro" id="IPR014152">
    <property type="entry name" value="AddA"/>
</dbReference>
<evidence type="ECO:0000256" key="7">
    <source>
        <dbReference type="ARBA" id="ARBA00022840"/>
    </source>
</evidence>
<evidence type="ECO:0000256" key="1">
    <source>
        <dbReference type="ARBA" id="ARBA00022722"/>
    </source>
</evidence>
<dbReference type="GO" id="GO:0003677">
    <property type="term" value="F:DNA binding"/>
    <property type="evidence" value="ECO:0007669"/>
    <property type="project" value="UniProtKB-KW"/>
</dbReference>
<organism evidence="11">
    <name type="scientific">Metalysinibacillus saudimassiliensis</name>
    <dbReference type="NCBI Taxonomy" id="1461583"/>
    <lineage>
        <taxon>Bacteria</taxon>
        <taxon>Bacillati</taxon>
        <taxon>Bacillota</taxon>
        <taxon>Bacilli</taxon>
        <taxon>Bacillales</taxon>
        <taxon>Caryophanaceae</taxon>
        <taxon>Metalysinibacillus</taxon>
    </lineage>
</organism>
<dbReference type="GO" id="GO:0004527">
    <property type="term" value="F:exonuclease activity"/>
    <property type="evidence" value="ECO:0007669"/>
    <property type="project" value="UniProtKB-KW"/>
</dbReference>
<gene>
    <name evidence="11" type="primary">addA_2</name>
    <name evidence="11" type="ORF">BN1050_01159</name>
</gene>
<dbReference type="InterPro" id="IPR027417">
    <property type="entry name" value="P-loop_NTPase"/>
</dbReference>
<dbReference type="NCBIfam" id="TIGR02785">
    <property type="entry name" value="addA_Gpos"/>
    <property type="match status" value="1"/>
</dbReference>
<dbReference type="SUPFAM" id="SSF52980">
    <property type="entry name" value="Restriction endonuclease-like"/>
    <property type="match status" value="1"/>
</dbReference>
<dbReference type="PROSITE" id="PS51217">
    <property type="entry name" value="UVRD_HELICASE_CTER"/>
    <property type="match status" value="1"/>
</dbReference>
<dbReference type="GO" id="GO:0000725">
    <property type="term" value="P:recombinational repair"/>
    <property type="evidence" value="ECO:0007669"/>
    <property type="project" value="TreeGrafter"/>
</dbReference>
<evidence type="ECO:0000313" key="11">
    <source>
        <dbReference type="EMBL" id="CEA02176.1"/>
    </source>
</evidence>
<evidence type="ECO:0000256" key="9">
    <source>
        <dbReference type="ARBA" id="ARBA00023204"/>
    </source>
</evidence>
<keyword evidence="6" id="KW-0269">Exonuclease</keyword>
<proteinExistence type="predicted"/>
<keyword evidence="8" id="KW-0238">DNA-binding</keyword>
<dbReference type="PANTHER" id="PTHR11070:SF48">
    <property type="entry name" value="ATP-DEPENDENT HELICASE_NUCLEASE SUBUNIT A"/>
    <property type="match status" value="1"/>
</dbReference>
<evidence type="ECO:0000256" key="4">
    <source>
        <dbReference type="ARBA" id="ARBA00022801"/>
    </source>
</evidence>
<dbReference type="PANTHER" id="PTHR11070">
    <property type="entry name" value="UVRD / RECB / PCRA DNA HELICASE FAMILY MEMBER"/>
    <property type="match status" value="1"/>
</dbReference>
<dbReference type="InterPro" id="IPR011604">
    <property type="entry name" value="PDDEXK-like_dom_sf"/>
</dbReference>
<dbReference type="InterPro" id="IPR000212">
    <property type="entry name" value="DNA_helicase_UvrD/REP"/>
</dbReference>
<accession>A0A078MBX9</accession>
<dbReference type="Gene3D" id="3.40.50.300">
    <property type="entry name" value="P-loop containing nucleotide triphosphate hydrolases"/>
    <property type="match status" value="2"/>
</dbReference>
<keyword evidence="3" id="KW-0227">DNA damage</keyword>
<reference evidence="11" key="1">
    <citation type="submission" date="2014-07" db="EMBL/GenBank/DDBJ databases">
        <authorList>
            <person name="Urmite Genomes Urmite Genomes"/>
        </authorList>
    </citation>
    <scope>NUCLEOTIDE SEQUENCE</scope>
    <source>
        <strain evidence="11">13S34_air</strain>
    </source>
</reference>
<evidence type="ECO:0000256" key="2">
    <source>
        <dbReference type="ARBA" id="ARBA00022741"/>
    </source>
</evidence>
<protein>
    <submittedName>
        <fullName evidence="11">ATP-dependent helicase/nuclease subunit A</fullName>
    </submittedName>
</protein>
<name>A0A078MBX9_9BACL</name>
<dbReference type="Gene3D" id="3.90.320.10">
    <property type="match status" value="1"/>
</dbReference>
<keyword evidence="4" id="KW-0378">Hydrolase</keyword>
<keyword evidence="5 11" id="KW-0347">Helicase</keyword>
<dbReference type="GO" id="GO:0005829">
    <property type="term" value="C:cytosol"/>
    <property type="evidence" value="ECO:0007669"/>
    <property type="project" value="TreeGrafter"/>
</dbReference>